<protein>
    <recommendedName>
        <fullName evidence="1">YvlB/LiaX N-terminal domain-containing protein</fullName>
    </recommendedName>
</protein>
<reference evidence="2" key="2">
    <citation type="submission" date="2024-06" db="EMBL/GenBank/DDBJ databases">
        <authorList>
            <person name="Petrova K.O."/>
            <person name="Toshchakov S.V."/>
            <person name="Boltjanskaja Y.V."/>
            <person name="Kevbrin V."/>
        </authorList>
    </citation>
    <scope>NUCLEOTIDE SEQUENCE</scope>
    <source>
        <strain evidence="2">Z-910T</strain>
    </source>
</reference>
<reference evidence="2" key="1">
    <citation type="journal article" date="2013" name="Extremophiles">
        <title>Proteinivorax tanatarense gen. nov., sp. nov., an anaerobic, haloalkaliphilic, proteolytic bacterium isolated from a decaying algal bloom, and proposal of Proteinivoraceae fam. nov.</title>
        <authorList>
            <person name="Kevbrin V."/>
            <person name="Boltyanskaya Y."/>
            <person name="Zhilina T."/>
            <person name="Kolganova T."/>
            <person name="Lavrentjeva E."/>
            <person name="Kuznetsov B."/>
        </authorList>
    </citation>
    <scope>NUCLEOTIDE SEQUENCE</scope>
    <source>
        <strain evidence="2">Z-910T</strain>
    </source>
</reference>
<proteinExistence type="predicted"/>
<dbReference type="InterPro" id="IPR053959">
    <property type="entry name" value="YvlB/LiaX_N"/>
</dbReference>
<feature type="domain" description="YvlB/LiaX N-terminal" evidence="1">
    <location>
        <begin position="8"/>
        <end position="32"/>
    </location>
</feature>
<dbReference type="AlphaFoldDB" id="A0AAU7VMY6"/>
<evidence type="ECO:0000313" key="2">
    <source>
        <dbReference type="EMBL" id="XBX75427.1"/>
    </source>
</evidence>
<organism evidence="2">
    <name type="scientific">Proteinivorax tanatarense</name>
    <dbReference type="NCBI Taxonomy" id="1260629"/>
    <lineage>
        <taxon>Bacteria</taxon>
        <taxon>Bacillati</taxon>
        <taxon>Bacillota</taxon>
        <taxon>Clostridia</taxon>
        <taxon>Eubacteriales</taxon>
        <taxon>Proteinivoracaceae</taxon>
        <taxon>Proteinivorax</taxon>
    </lineage>
</organism>
<dbReference type="Pfam" id="PF22746">
    <property type="entry name" value="SHOCT-like_DUF2089-C"/>
    <property type="match status" value="1"/>
</dbReference>
<accession>A0AAU7VMY6</accession>
<sequence length="125" mass="14307">MSQSKLHVLQMVKEGKVSAEQGLELLDALEKEAPHSQREFVDQYDMDDPRHVRIKIVKQNDSKYVIDIPLGLVKFLNYLPLTNAKIKVNNMMITKEEILSKAEQGEKGVIKEIVDGQKHILIELI</sequence>
<dbReference type="EMBL" id="CP158367">
    <property type="protein sequence ID" value="XBX75427.1"/>
    <property type="molecule type" value="Genomic_DNA"/>
</dbReference>
<evidence type="ECO:0000259" key="1">
    <source>
        <dbReference type="Pfam" id="PF22746"/>
    </source>
</evidence>
<dbReference type="RefSeq" id="WP_350344171.1">
    <property type="nucleotide sequence ID" value="NZ_CP158367.1"/>
</dbReference>
<gene>
    <name evidence="2" type="ORF">PRVXT_000550</name>
</gene>
<name>A0AAU7VMY6_9FIRM</name>